<evidence type="ECO:0000256" key="1">
    <source>
        <dbReference type="SAM" id="SignalP"/>
    </source>
</evidence>
<sequence>MKIVVSVLMAVCLAACAGLQPRLEQPQVKLMSIKPLTADGFQHRFVVGLRVTNPNATDIVLQGMSYQIGILGHDIFSGVASNVPVLRAYEETPLTVEVSASLVDVLSLISELTRERPQTLTYSLKAKLDVGTFMPAIRIEESGPLPFSQVRGLSAQ</sequence>
<dbReference type="SMART" id="SM00769">
    <property type="entry name" value="WHy"/>
    <property type="match status" value="1"/>
</dbReference>
<protein>
    <submittedName>
        <fullName evidence="3">LEA14-like dessication related protein</fullName>
    </submittedName>
</protein>
<keyword evidence="4" id="KW-1185">Reference proteome</keyword>
<dbReference type="AlphaFoldDB" id="A0A839UW18"/>
<dbReference type="Gene3D" id="2.60.40.1820">
    <property type="match status" value="1"/>
</dbReference>
<dbReference type="GO" id="GO:0009269">
    <property type="term" value="P:response to desiccation"/>
    <property type="evidence" value="ECO:0007669"/>
    <property type="project" value="InterPro"/>
</dbReference>
<evidence type="ECO:0000259" key="2">
    <source>
        <dbReference type="SMART" id="SM00769"/>
    </source>
</evidence>
<proteinExistence type="predicted"/>
<dbReference type="SUPFAM" id="SSF117070">
    <property type="entry name" value="LEA14-like"/>
    <property type="match status" value="1"/>
</dbReference>
<keyword evidence="1" id="KW-0732">Signal</keyword>
<dbReference type="EMBL" id="JACHXZ010000004">
    <property type="protein sequence ID" value="MBB3169658.1"/>
    <property type="molecule type" value="Genomic_DNA"/>
</dbReference>
<feature type="signal peptide" evidence="1">
    <location>
        <begin position="1"/>
        <end position="17"/>
    </location>
</feature>
<comment type="caution">
    <text evidence="3">The sequence shown here is derived from an EMBL/GenBank/DDBJ whole genome shotgun (WGS) entry which is preliminary data.</text>
</comment>
<evidence type="ECO:0000313" key="4">
    <source>
        <dbReference type="Proteomes" id="UP000559987"/>
    </source>
</evidence>
<accession>A0A839UW18</accession>
<dbReference type="InterPro" id="IPR013990">
    <property type="entry name" value="WHy-dom"/>
</dbReference>
<gene>
    <name evidence="3" type="ORF">FHS30_002871</name>
</gene>
<evidence type="ECO:0000313" key="3">
    <source>
        <dbReference type="EMBL" id="MBB3169658.1"/>
    </source>
</evidence>
<reference evidence="3 4" key="1">
    <citation type="submission" date="2020-08" db="EMBL/GenBank/DDBJ databases">
        <title>Genomic Encyclopedia of Type Strains, Phase III (KMG-III): the genomes of soil and plant-associated and newly described type strains.</title>
        <authorList>
            <person name="Whitman W."/>
        </authorList>
    </citation>
    <scope>NUCLEOTIDE SEQUENCE [LARGE SCALE GENOMIC DNA]</scope>
    <source>
        <strain evidence="3 4">CECT 8571</strain>
    </source>
</reference>
<feature type="domain" description="Water stress and hypersensitive response" evidence="2">
    <location>
        <begin position="28"/>
        <end position="148"/>
    </location>
</feature>
<dbReference type="InterPro" id="IPR004864">
    <property type="entry name" value="LEA_2"/>
</dbReference>
<feature type="chain" id="PRO_5032440931" evidence="1">
    <location>
        <begin position="18"/>
        <end position="156"/>
    </location>
</feature>
<organism evidence="3 4">
    <name type="scientific">Simiduia aestuariiviva</name>
    <dbReference type="NCBI Taxonomy" id="1510459"/>
    <lineage>
        <taxon>Bacteria</taxon>
        <taxon>Pseudomonadati</taxon>
        <taxon>Pseudomonadota</taxon>
        <taxon>Gammaproteobacteria</taxon>
        <taxon>Cellvibrionales</taxon>
        <taxon>Cellvibrionaceae</taxon>
        <taxon>Simiduia</taxon>
    </lineage>
</organism>
<dbReference type="RefSeq" id="WP_183911156.1">
    <property type="nucleotide sequence ID" value="NZ_JACHXZ010000004.1"/>
</dbReference>
<dbReference type="Pfam" id="PF03168">
    <property type="entry name" value="LEA_2"/>
    <property type="match status" value="1"/>
</dbReference>
<dbReference type="Proteomes" id="UP000559987">
    <property type="component" value="Unassembled WGS sequence"/>
</dbReference>
<name>A0A839UW18_9GAMM</name>